<dbReference type="HOGENOM" id="CLU_1003283_0_0_2"/>
<dbReference type="EMBL" id="HF571520">
    <property type="protein sequence ID" value="CCQ34310.1"/>
    <property type="molecule type" value="Genomic_DNA"/>
</dbReference>
<protein>
    <submittedName>
        <fullName evidence="3">Membrane lipoprotein</fullName>
    </submittedName>
</protein>
<reference evidence="2 5" key="3">
    <citation type="journal article" date="2014" name="Environ. Microbiol.">
        <title>Halorhabdus tiamatea: proteogenomics and glycosidase activity measurements identify the first cultivated euryarchaeon from a deep-sea anoxic brine lake as potential polysaccharide degrader.</title>
        <authorList>
            <person name="Werner J."/>
            <person name="Ferrer M."/>
            <person name="Michel G."/>
            <person name="Mann A.J."/>
            <person name="Huang S."/>
            <person name="Juarez S."/>
            <person name="Ciordia S."/>
            <person name="Albar J.P."/>
            <person name="Alcaide M."/>
            <person name="La Cono V."/>
            <person name="Yakimov M.M."/>
            <person name="Antunes A."/>
            <person name="Taborda M."/>
            <person name="Da Costa M.S."/>
            <person name="Amann R.I."/>
            <person name="Gloeckner F.O."/>
            <person name="Golyshina O.V."/>
            <person name="Golyshin P.N."/>
            <person name="Teeling H."/>
        </authorList>
    </citation>
    <scope>NUCLEOTIDE SEQUENCE [LARGE SCALE GENOMIC DNA]</scope>
    <source>
        <strain evidence="5">SARL4B</strain>
        <strain evidence="2">Type strain: SARL4B</strain>
    </source>
</reference>
<evidence type="ECO:0000313" key="3">
    <source>
        <dbReference type="EMBL" id="ERJ06450.1"/>
    </source>
</evidence>
<evidence type="ECO:0000313" key="5">
    <source>
        <dbReference type="Proteomes" id="UP000015381"/>
    </source>
</evidence>
<dbReference type="Proteomes" id="UP000003861">
    <property type="component" value="Unassembled WGS sequence"/>
</dbReference>
<dbReference type="AlphaFoldDB" id="F7PFN1"/>
<dbReference type="RefSeq" id="WP_008523839.1">
    <property type="nucleotide sequence ID" value="NC_021921.1"/>
</dbReference>
<dbReference type="eggNOG" id="arCOG06295">
    <property type="taxonomic scope" value="Archaea"/>
</dbReference>
<dbReference type="PROSITE" id="PS51257">
    <property type="entry name" value="PROKAR_LIPOPROTEIN"/>
    <property type="match status" value="1"/>
</dbReference>
<evidence type="ECO:0000256" key="1">
    <source>
        <dbReference type="SAM" id="Coils"/>
    </source>
</evidence>
<reference evidence="3 4" key="2">
    <citation type="journal article" date="2013" name="PLoS ONE">
        <title>INDIGO - INtegrated Data Warehouse of MIcrobial GenOmes with Examples from the Red Sea Extremophiles.</title>
        <authorList>
            <person name="Alam I."/>
            <person name="Antunes A."/>
            <person name="Kamau A.A."/>
            <person name="Ba Alawi W."/>
            <person name="Kalkatawi M."/>
            <person name="Stingl U."/>
            <person name="Bajic V.B."/>
        </authorList>
    </citation>
    <scope>NUCLEOTIDE SEQUENCE [LARGE SCALE GENOMIC DNA]</scope>
    <source>
        <strain evidence="3 4">SARL4B</strain>
    </source>
</reference>
<sequence length="277" mass="30451">MKRRDLLVAGSTGLLLGSSGCLGSLDGTNDGGSNEPIDLDCEPYKGKFGILTVGVPVAVPDDAAVIDIEEMGIIEYDAIEAEMEHARETRSEAEDRISEIDEEGEMQQTGSVKLGNGDRYANVKESLNEYESIETVGLSPKWYVTYQGDVYGLSLGASPLPFELGIGYDYDATKHAWINIYAVESVPDDAVVIDAVETDLNEHEHLGEVLTIAGCSDEIEGIPRWEENQIAERYYIPPDEYETVRDLLGESKEHGHSWYVGYDAEVYRLTLGQSVSD</sequence>
<feature type="coiled-coil region" evidence="1">
    <location>
        <begin position="76"/>
        <end position="103"/>
    </location>
</feature>
<dbReference type="KEGG" id="hti:HTIA_2198"/>
<keyword evidence="1" id="KW-0175">Coiled coil</keyword>
<proteinExistence type="predicted"/>
<dbReference type="GeneID" id="23799253"/>
<dbReference type="Proteomes" id="UP000015381">
    <property type="component" value="Chromosome I"/>
</dbReference>
<keyword evidence="5" id="KW-1185">Reference proteome</keyword>
<evidence type="ECO:0000313" key="2">
    <source>
        <dbReference type="EMBL" id="CCQ34310.1"/>
    </source>
</evidence>
<dbReference type="EMBL" id="AFNT02000015">
    <property type="protein sequence ID" value="ERJ06450.1"/>
    <property type="molecule type" value="Genomic_DNA"/>
</dbReference>
<keyword evidence="3" id="KW-0449">Lipoprotein</keyword>
<name>F7PFN1_9EURY</name>
<accession>F7PFN1</accession>
<gene>
    <name evidence="3" type="ORF">HLRTI_001529</name>
    <name evidence="2" type="ORF">HTIA_2198</name>
</gene>
<evidence type="ECO:0000313" key="4">
    <source>
        <dbReference type="Proteomes" id="UP000003861"/>
    </source>
</evidence>
<organism evidence="3 4">
    <name type="scientific">Halorhabdus tiamatea SARL4B</name>
    <dbReference type="NCBI Taxonomy" id="1033806"/>
    <lineage>
        <taxon>Archaea</taxon>
        <taxon>Methanobacteriati</taxon>
        <taxon>Methanobacteriota</taxon>
        <taxon>Stenosarchaea group</taxon>
        <taxon>Halobacteria</taxon>
        <taxon>Halobacteriales</taxon>
        <taxon>Haloarculaceae</taxon>
        <taxon>Halorhabdus</taxon>
    </lineage>
</organism>
<reference evidence="3 4" key="1">
    <citation type="journal article" date="2011" name="J. Bacteriol.">
        <title>Genome sequence of Halorhabdus tiamatea, the first archaeon isolated from a deep-sea anoxic brine lake.</title>
        <authorList>
            <person name="Antunes A."/>
            <person name="Alam I."/>
            <person name="Bajic V.B."/>
            <person name="Stingl U."/>
        </authorList>
    </citation>
    <scope>NUCLEOTIDE SEQUENCE [LARGE SCALE GENOMIC DNA]</scope>
    <source>
        <strain evidence="3 4">SARL4B</strain>
    </source>
</reference>